<dbReference type="SUPFAM" id="SSF54373">
    <property type="entry name" value="FAD-linked reductases, C-terminal domain"/>
    <property type="match status" value="1"/>
</dbReference>
<name>A0A1B2EI65_9HYPH</name>
<dbReference type="KEGG" id="moc:BB934_16620"/>
<proteinExistence type="predicted"/>
<organism evidence="1">
    <name type="scientific">Microvirga ossetica</name>
    <dbReference type="NCBI Taxonomy" id="1882682"/>
    <lineage>
        <taxon>Bacteria</taxon>
        <taxon>Pseudomonadati</taxon>
        <taxon>Pseudomonadota</taxon>
        <taxon>Alphaproteobacteria</taxon>
        <taxon>Hyphomicrobiales</taxon>
        <taxon>Methylobacteriaceae</taxon>
        <taxon>Microvirga</taxon>
    </lineage>
</organism>
<gene>
    <name evidence="1" type="ORF">BB934_16620</name>
</gene>
<sequence length="84" mass="9439">MSLAGTSDLQVNNWKAVAAGALWGRIDRFRVAGTAEFNGFNKDIRAHRIRPLADWTRDLFPAIEMTKVVPWSGLRPMMPSMLPI</sequence>
<reference evidence="1" key="1">
    <citation type="submission" date="2016-07" db="EMBL/GenBank/DDBJ databases">
        <title>Microvirga ossetica sp. nov. a new species of rhizobia isolated from root nodules of the legume species Vicia alpestris Steven originated from North Ossetia region in the Caucasus.</title>
        <authorList>
            <person name="Safronova V.I."/>
            <person name="Kuznetsova I.G."/>
            <person name="Sazanova A.L."/>
            <person name="Belimov A."/>
            <person name="Andronov E."/>
            <person name="Osledkin Y.S."/>
            <person name="Onishchuk O.P."/>
            <person name="Kurchak O.N."/>
            <person name="Shaposhnikov A.I."/>
            <person name="Willems A."/>
            <person name="Tikhonovich I.A."/>
        </authorList>
    </citation>
    <scope>NUCLEOTIDE SEQUENCE [LARGE SCALE GENOMIC DNA]</scope>
    <source>
        <strain evidence="1">V5/3M</strain>
    </source>
</reference>
<dbReference type="Gene3D" id="3.30.9.10">
    <property type="entry name" value="D-Amino Acid Oxidase, subunit A, domain 2"/>
    <property type="match status" value="1"/>
</dbReference>
<dbReference type="EMBL" id="CP016616">
    <property type="protein sequence ID" value="ANY79649.1"/>
    <property type="molecule type" value="Genomic_DNA"/>
</dbReference>
<accession>A0A1B2EI65</accession>
<dbReference type="AlphaFoldDB" id="A0A1B2EI65"/>
<evidence type="ECO:0000313" key="1">
    <source>
        <dbReference type="EMBL" id="ANY79649.1"/>
    </source>
</evidence>
<protein>
    <submittedName>
        <fullName evidence="1">Uncharacterized protein</fullName>
    </submittedName>
</protein>